<proteinExistence type="predicted"/>
<feature type="region of interest" description="Disordered" evidence="1">
    <location>
        <begin position="1"/>
        <end position="24"/>
    </location>
</feature>
<organism evidence="2 3">
    <name type="scientific">Botryotinia fuckeliana (strain T4)</name>
    <name type="common">Noble rot fungus</name>
    <name type="synonym">Botrytis cinerea</name>
    <dbReference type="NCBI Taxonomy" id="999810"/>
    <lineage>
        <taxon>Eukaryota</taxon>
        <taxon>Fungi</taxon>
        <taxon>Dikarya</taxon>
        <taxon>Ascomycota</taxon>
        <taxon>Pezizomycotina</taxon>
        <taxon>Leotiomycetes</taxon>
        <taxon>Helotiales</taxon>
        <taxon>Sclerotiniaceae</taxon>
        <taxon>Botrytis</taxon>
    </lineage>
</organism>
<sequence length="112" mass="12662">MPREDPSSQETAQMKSNTRLIRRKPCGAMQDDEMVAAQVLVRLLEVGSISLGGSGERERGRERERGSDRSQRKGREQINRPNRIEKVSVGKKGVLWTFLSEHDLEEERSGGI</sequence>
<name>G2Y3X4_BOTF4</name>
<dbReference type="EMBL" id="FQ790286">
    <property type="protein sequence ID" value="CCD47364.1"/>
    <property type="molecule type" value="Genomic_DNA"/>
</dbReference>
<dbReference type="HOGENOM" id="CLU_2145471_0_0_1"/>
<dbReference type="InParanoid" id="G2Y3X4"/>
<accession>G2Y3X4</accession>
<dbReference type="Proteomes" id="UP000008177">
    <property type="component" value="Unplaced contigs"/>
</dbReference>
<feature type="region of interest" description="Disordered" evidence="1">
    <location>
        <begin position="51"/>
        <end position="83"/>
    </location>
</feature>
<feature type="compositionally biased region" description="Polar residues" evidence="1">
    <location>
        <begin position="8"/>
        <end position="19"/>
    </location>
</feature>
<evidence type="ECO:0000313" key="3">
    <source>
        <dbReference type="Proteomes" id="UP000008177"/>
    </source>
</evidence>
<evidence type="ECO:0000313" key="2">
    <source>
        <dbReference type="EMBL" id="CCD47364.1"/>
    </source>
</evidence>
<protein>
    <submittedName>
        <fullName evidence="2">Uncharacterized protein</fullName>
    </submittedName>
</protein>
<feature type="compositionally biased region" description="Basic and acidic residues" evidence="1">
    <location>
        <begin position="55"/>
        <end position="83"/>
    </location>
</feature>
<evidence type="ECO:0000256" key="1">
    <source>
        <dbReference type="SAM" id="MobiDB-lite"/>
    </source>
</evidence>
<dbReference type="AlphaFoldDB" id="G2Y3X4"/>
<gene>
    <name evidence="2" type="ORF">BofuT4_P005230.1</name>
</gene>
<reference evidence="3" key="1">
    <citation type="journal article" date="2011" name="PLoS Genet.">
        <title>Genomic analysis of the necrotrophic fungal pathogens Sclerotinia sclerotiorum and Botrytis cinerea.</title>
        <authorList>
            <person name="Amselem J."/>
            <person name="Cuomo C.A."/>
            <person name="van Kan J.A."/>
            <person name="Viaud M."/>
            <person name="Benito E.P."/>
            <person name="Couloux A."/>
            <person name="Coutinho P.M."/>
            <person name="de Vries R.P."/>
            <person name="Dyer P.S."/>
            <person name="Fillinger S."/>
            <person name="Fournier E."/>
            <person name="Gout L."/>
            <person name="Hahn M."/>
            <person name="Kohn L."/>
            <person name="Lapalu N."/>
            <person name="Plummer K.M."/>
            <person name="Pradier J.M."/>
            <person name="Quevillon E."/>
            <person name="Sharon A."/>
            <person name="Simon A."/>
            <person name="ten Have A."/>
            <person name="Tudzynski B."/>
            <person name="Tudzynski P."/>
            <person name="Wincker P."/>
            <person name="Andrew M."/>
            <person name="Anthouard V."/>
            <person name="Beever R.E."/>
            <person name="Beffa R."/>
            <person name="Benoit I."/>
            <person name="Bouzid O."/>
            <person name="Brault B."/>
            <person name="Chen Z."/>
            <person name="Choquer M."/>
            <person name="Collemare J."/>
            <person name="Cotton P."/>
            <person name="Danchin E.G."/>
            <person name="Da Silva C."/>
            <person name="Gautier A."/>
            <person name="Giraud C."/>
            <person name="Giraud T."/>
            <person name="Gonzalez C."/>
            <person name="Grossetete S."/>
            <person name="Guldener U."/>
            <person name="Henrissat B."/>
            <person name="Howlett B.J."/>
            <person name="Kodira C."/>
            <person name="Kretschmer M."/>
            <person name="Lappartient A."/>
            <person name="Leroch M."/>
            <person name="Levis C."/>
            <person name="Mauceli E."/>
            <person name="Neuveglise C."/>
            <person name="Oeser B."/>
            <person name="Pearson M."/>
            <person name="Poulain J."/>
            <person name="Poussereau N."/>
            <person name="Quesneville H."/>
            <person name="Rascle C."/>
            <person name="Schumacher J."/>
            <person name="Segurens B."/>
            <person name="Sexton A."/>
            <person name="Silva E."/>
            <person name="Sirven C."/>
            <person name="Soanes D.M."/>
            <person name="Talbot N.J."/>
            <person name="Templeton M."/>
            <person name="Yandava C."/>
            <person name="Yarden O."/>
            <person name="Zeng Q."/>
            <person name="Rollins J.A."/>
            <person name="Lebrun M.H."/>
            <person name="Dickman M."/>
        </authorList>
    </citation>
    <scope>NUCLEOTIDE SEQUENCE [LARGE SCALE GENOMIC DNA]</scope>
    <source>
        <strain evidence="3">T4</strain>
    </source>
</reference>